<reference evidence="2" key="1">
    <citation type="submission" date="2023-08" db="EMBL/GenBank/DDBJ databases">
        <title>Black Yeasts Isolated from many extreme environments.</title>
        <authorList>
            <person name="Coleine C."/>
            <person name="Stajich J.E."/>
            <person name="Selbmann L."/>
        </authorList>
    </citation>
    <scope>NUCLEOTIDE SEQUENCE</scope>
    <source>
        <strain evidence="2">CCFEE 5810</strain>
    </source>
</reference>
<evidence type="ECO:0000313" key="2">
    <source>
        <dbReference type="EMBL" id="KAK5704873.1"/>
    </source>
</evidence>
<dbReference type="InterPro" id="IPR018783">
    <property type="entry name" value="TF_ENY2"/>
</dbReference>
<feature type="region of interest" description="Disordered" evidence="1">
    <location>
        <begin position="77"/>
        <end position="96"/>
    </location>
</feature>
<dbReference type="Gene3D" id="1.10.246.140">
    <property type="match status" value="1"/>
</dbReference>
<sequence length="113" mass="12035">MSSKVQVNGSSSGQDVSLQSQISSALLQNGGVKRIQETLQQRLDEEGWSQNLREYVTRLFRSGEATTYEDALGKVMGRVRGGGQGEGPDLTVPGGAEAVRKELEGVLVVGGEK</sequence>
<comment type="caution">
    <text evidence="2">The sequence shown here is derived from an EMBL/GenBank/DDBJ whole genome shotgun (WGS) entry which is preliminary data.</text>
</comment>
<gene>
    <name evidence="2" type="ORF">LTR97_001984</name>
</gene>
<dbReference type="AlphaFoldDB" id="A0AAN7WPB8"/>
<accession>A0AAN7WPB8</accession>
<dbReference type="Pfam" id="PF10163">
    <property type="entry name" value="EnY2"/>
    <property type="match status" value="1"/>
</dbReference>
<name>A0AAN7WPB8_9PEZI</name>
<evidence type="ECO:0008006" key="4">
    <source>
        <dbReference type="Google" id="ProtNLM"/>
    </source>
</evidence>
<dbReference type="GO" id="GO:0000124">
    <property type="term" value="C:SAGA complex"/>
    <property type="evidence" value="ECO:0007669"/>
    <property type="project" value="InterPro"/>
</dbReference>
<evidence type="ECO:0000256" key="1">
    <source>
        <dbReference type="SAM" id="MobiDB-lite"/>
    </source>
</evidence>
<organism evidence="2 3">
    <name type="scientific">Elasticomyces elasticus</name>
    <dbReference type="NCBI Taxonomy" id="574655"/>
    <lineage>
        <taxon>Eukaryota</taxon>
        <taxon>Fungi</taxon>
        <taxon>Dikarya</taxon>
        <taxon>Ascomycota</taxon>
        <taxon>Pezizomycotina</taxon>
        <taxon>Dothideomycetes</taxon>
        <taxon>Dothideomycetidae</taxon>
        <taxon>Mycosphaerellales</taxon>
        <taxon>Teratosphaeriaceae</taxon>
        <taxon>Elasticomyces</taxon>
    </lineage>
</organism>
<dbReference type="GO" id="GO:0005643">
    <property type="term" value="C:nuclear pore"/>
    <property type="evidence" value="ECO:0007669"/>
    <property type="project" value="InterPro"/>
</dbReference>
<dbReference type="EMBL" id="JAVRQU010000003">
    <property type="protein sequence ID" value="KAK5704873.1"/>
    <property type="molecule type" value="Genomic_DNA"/>
</dbReference>
<dbReference type="GO" id="GO:0003713">
    <property type="term" value="F:transcription coactivator activity"/>
    <property type="evidence" value="ECO:0007669"/>
    <property type="project" value="InterPro"/>
</dbReference>
<dbReference type="Proteomes" id="UP001310594">
    <property type="component" value="Unassembled WGS sequence"/>
</dbReference>
<proteinExistence type="predicted"/>
<dbReference type="InterPro" id="IPR038212">
    <property type="entry name" value="TF_EnY2_sf"/>
</dbReference>
<dbReference type="GO" id="GO:0006406">
    <property type="term" value="P:mRNA export from nucleus"/>
    <property type="evidence" value="ECO:0007669"/>
    <property type="project" value="InterPro"/>
</dbReference>
<evidence type="ECO:0000313" key="3">
    <source>
        <dbReference type="Proteomes" id="UP001310594"/>
    </source>
</evidence>
<protein>
    <recommendedName>
        <fullName evidence="4">Transcription and mRNA export factor SUS1</fullName>
    </recommendedName>
</protein>